<dbReference type="PANTHER" id="PTHR34293:SF1">
    <property type="entry name" value="HTH-TYPE TRANSCRIPTIONAL REGULATOR TRMBL2"/>
    <property type="match status" value="1"/>
</dbReference>
<dbReference type="SUPFAM" id="SSF46894">
    <property type="entry name" value="C-terminal effector domain of the bipartite response regulators"/>
    <property type="match status" value="1"/>
</dbReference>
<dbReference type="GO" id="GO:0006355">
    <property type="term" value="P:regulation of DNA-templated transcription"/>
    <property type="evidence" value="ECO:0007669"/>
    <property type="project" value="InterPro"/>
</dbReference>
<name>A0A4Q1QT04_9ACTN</name>
<comment type="caution">
    <text evidence="2">The sequence shown here is derived from an EMBL/GenBank/DDBJ whole genome shotgun (WGS) entry which is preliminary data.</text>
</comment>
<dbReference type="EMBL" id="SDIF01000039">
    <property type="protein sequence ID" value="RXS66242.1"/>
    <property type="molecule type" value="Genomic_DNA"/>
</dbReference>
<dbReference type="InterPro" id="IPR016032">
    <property type="entry name" value="Sig_transdc_resp-reg_C-effctor"/>
</dbReference>
<evidence type="ECO:0000313" key="3">
    <source>
        <dbReference type="Proteomes" id="UP000289482"/>
    </source>
</evidence>
<keyword evidence="3" id="KW-1185">Reference proteome</keyword>
<dbReference type="SMART" id="SM00421">
    <property type="entry name" value="HTH_LUXR"/>
    <property type="match status" value="1"/>
</dbReference>
<dbReference type="AlphaFoldDB" id="A0A4Q1QT04"/>
<dbReference type="PROSITE" id="PS50043">
    <property type="entry name" value="HTH_LUXR_2"/>
    <property type="match status" value="1"/>
</dbReference>
<dbReference type="PANTHER" id="PTHR34293">
    <property type="entry name" value="HTH-TYPE TRANSCRIPTIONAL REGULATOR TRMBL2"/>
    <property type="match status" value="1"/>
</dbReference>
<dbReference type="Gene3D" id="1.10.10.10">
    <property type="entry name" value="Winged helix-like DNA-binding domain superfamily/Winged helix DNA-binding domain"/>
    <property type="match status" value="1"/>
</dbReference>
<evidence type="ECO:0000313" key="2">
    <source>
        <dbReference type="EMBL" id="RXS66242.1"/>
    </source>
</evidence>
<dbReference type="Proteomes" id="UP000289482">
    <property type="component" value="Unassembled WGS sequence"/>
</dbReference>
<dbReference type="GO" id="GO:0003677">
    <property type="term" value="F:DNA binding"/>
    <property type="evidence" value="ECO:0007669"/>
    <property type="project" value="InterPro"/>
</dbReference>
<accession>A0A4Q1QT04</accession>
<dbReference type="Pfam" id="PF00196">
    <property type="entry name" value="GerE"/>
    <property type="match status" value="1"/>
</dbReference>
<protein>
    <submittedName>
        <fullName evidence="2">LuxR family transcriptional regulator</fullName>
    </submittedName>
</protein>
<evidence type="ECO:0000259" key="1">
    <source>
        <dbReference type="PROSITE" id="PS50043"/>
    </source>
</evidence>
<sequence>MLDELGLGPDAETVYGVMLKAPQLGRSELAGTLGWAPDRVEDAWDELSRLSLVRPSAEQPGRMRLVDPELSLQNLLVRQERQVLARQKAVADARMEIGKLLLDLVDAAPAPRTPYVRQFTGTDAIRSQLERHAHSCEREIAVFAPRGAQIGGPPEASRQLDQAVLARGLRARYVCLASLGNDRAGLAHARWLRHNGGDVRCVPQLPLHMAVYDTRTAVVPIDPEAADKGILVMDGGGVVTALRALFEQLWQQAEPLDTAPAPADGDRPNGQERAVLELLVAGHTDEVVARNLGISVRTSRRITAELMNRLSARSRFQAGALAAARGWLDPGTHPVVAPRR</sequence>
<dbReference type="InterPro" id="IPR000792">
    <property type="entry name" value="Tscrpt_reg_LuxR_C"/>
</dbReference>
<feature type="domain" description="HTH luxR-type" evidence="1">
    <location>
        <begin position="261"/>
        <end position="326"/>
    </location>
</feature>
<proteinExistence type="predicted"/>
<organism evidence="2 3">
    <name type="scientific">Streptomyces sioyaensis</name>
    <dbReference type="NCBI Taxonomy" id="67364"/>
    <lineage>
        <taxon>Bacteria</taxon>
        <taxon>Bacillati</taxon>
        <taxon>Actinomycetota</taxon>
        <taxon>Actinomycetes</taxon>
        <taxon>Kitasatosporales</taxon>
        <taxon>Streptomycetaceae</taxon>
        <taxon>Streptomyces</taxon>
    </lineage>
</organism>
<gene>
    <name evidence="2" type="ORF">EST54_15895</name>
</gene>
<dbReference type="InterPro" id="IPR036388">
    <property type="entry name" value="WH-like_DNA-bd_sf"/>
</dbReference>
<dbReference type="RefSeq" id="WP_129248279.1">
    <property type="nucleotide sequence ID" value="NZ_JABZEL010000009.1"/>
</dbReference>
<dbReference type="GeneID" id="95779443"/>
<dbReference type="InterPro" id="IPR051797">
    <property type="entry name" value="TrmB-like"/>
</dbReference>
<reference evidence="2 3" key="1">
    <citation type="submission" date="2019-01" db="EMBL/GenBank/DDBJ databases">
        <title>Draft genome sequences of the type strain Streptomyces sioyaensis DSM 40032 and its novel strain, TM32, a thermotolerant antibiotics-producing actinobacterium.</title>
        <authorList>
            <person name="Nakaew N."/>
            <person name="Lumyong S."/>
            <person name="Sloan W.T."/>
            <person name="Sungthong R."/>
        </authorList>
    </citation>
    <scope>NUCLEOTIDE SEQUENCE [LARGE SCALE GENOMIC DNA]</scope>
    <source>
        <strain evidence="2 3">DSM 40032</strain>
    </source>
</reference>